<dbReference type="PROSITE" id="PS51635">
    <property type="entry name" value="PNPLA"/>
    <property type="match status" value="1"/>
</dbReference>
<evidence type="ECO:0000313" key="7">
    <source>
        <dbReference type="Proteomes" id="UP000649799"/>
    </source>
</evidence>
<keyword evidence="2 4" id="KW-0442">Lipid degradation</keyword>
<dbReference type="PANTHER" id="PTHR14226:SF57">
    <property type="entry name" value="BLR7027 PROTEIN"/>
    <property type="match status" value="1"/>
</dbReference>
<gene>
    <name evidence="6" type="ORF">G9Q97_12060</name>
</gene>
<dbReference type="Proteomes" id="UP000649799">
    <property type="component" value="Unassembled WGS sequence"/>
</dbReference>
<comment type="caution">
    <text evidence="6">The sequence shown here is derived from an EMBL/GenBank/DDBJ whole genome shotgun (WGS) entry which is preliminary data.</text>
</comment>
<reference evidence="6 7" key="1">
    <citation type="submission" date="2020-03" db="EMBL/GenBank/DDBJ databases">
        <title>Cyclobacterium plantarum sp. nov., a marine bacterium isolated from a coastal-marine wetland.</title>
        <authorList>
            <person name="Sanchez-Porro C."/>
            <person name="Ventosa A."/>
            <person name="Amoozegar M."/>
        </authorList>
    </citation>
    <scope>NUCLEOTIDE SEQUENCE [LARGE SCALE GENOMIC DNA]</scope>
    <source>
        <strain evidence="6 7">GBPx2</strain>
    </source>
</reference>
<evidence type="ECO:0000256" key="1">
    <source>
        <dbReference type="ARBA" id="ARBA00022801"/>
    </source>
</evidence>
<sequence length="480" mass="54521">MLIEKNDTEHKNRKALVLAGGGIRVAYQVGILKAMEENGLTFNLVDGTSGGIFNAAMLASGHAVDKMIDKWKSLPIKYFASLARFSDYLTPWKLKGLGDADNIQRKVLPHFEVEVDRINKLDLPISFSLCNFSNKTVQAIPAREVKEKHLLAGVSLPILMPALQVGKDWFIDAVWVKDANLMEAVRRGAEEIWLIWGIGNYPSYFSGALHQYVHSIEMSANGALWEEFEQIKLINRAIEKGYSEFGQQQKIKVFIIKPNFPLPLDPELFLRKITSRDLINMGYQDAKRYLLTNQNTGEKLDKQATQTRDAGDYLAIRLQYTGNLLFKDKLEKVKYYVLLRFSVLESLEQLEVYSSVYLGYYNKEFLGGKHEVSVKSLGAFFNLETTSTLTIEGREYTMIANIHCKGPWYCLAGLDFKTAEIILYPRHEADPKVLMEGRLYQSLGSRLNAGWNALAKKKNGARGGIRFKFNLIKNMLQHEV</sequence>
<dbReference type="InterPro" id="IPR050301">
    <property type="entry name" value="NTE"/>
</dbReference>
<evidence type="ECO:0000313" key="6">
    <source>
        <dbReference type="EMBL" id="NHE57545.1"/>
    </source>
</evidence>
<dbReference type="RefSeq" id="WP_166147144.1">
    <property type="nucleotide sequence ID" value="NZ_JAANYN010000004.1"/>
</dbReference>
<keyword evidence="7" id="KW-1185">Reference proteome</keyword>
<dbReference type="Gene3D" id="3.40.1090.10">
    <property type="entry name" value="Cytosolic phospholipase A2 catalytic domain"/>
    <property type="match status" value="1"/>
</dbReference>
<comment type="caution">
    <text evidence="4">Lacks conserved residue(s) required for the propagation of feature annotation.</text>
</comment>
<dbReference type="SUPFAM" id="SSF52151">
    <property type="entry name" value="FabD/lysophospholipase-like"/>
    <property type="match status" value="1"/>
</dbReference>
<dbReference type="Pfam" id="PF01734">
    <property type="entry name" value="Patatin"/>
    <property type="match status" value="1"/>
</dbReference>
<protein>
    <submittedName>
        <fullName evidence="6">Patatin-like phospholipase family protein</fullName>
    </submittedName>
</protein>
<proteinExistence type="predicted"/>
<dbReference type="PANTHER" id="PTHR14226">
    <property type="entry name" value="NEUROPATHY TARGET ESTERASE/SWISS CHEESE D.MELANOGASTER"/>
    <property type="match status" value="1"/>
</dbReference>
<evidence type="ECO:0000256" key="3">
    <source>
        <dbReference type="ARBA" id="ARBA00023098"/>
    </source>
</evidence>
<feature type="active site" description="Proton acceptor" evidence="4">
    <location>
        <position position="172"/>
    </location>
</feature>
<feature type="active site" description="Nucleophile" evidence="4">
    <location>
        <position position="49"/>
    </location>
</feature>
<keyword evidence="1 4" id="KW-0378">Hydrolase</keyword>
<dbReference type="InterPro" id="IPR016035">
    <property type="entry name" value="Acyl_Trfase/lysoPLipase"/>
</dbReference>
<feature type="short sequence motif" description="GXSXG" evidence="4">
    <location>
        <begin position="47"/>
        <end position="51"/>
    </location>
</feature>
<accession>A0ABX0HC56</accession>
<organism evidence="6 7">
    <name type="scientific">Cyclobacterium plantarum</name>
    <dbReference type="NCBI Taxonomy" id="2716263"/>
    <lineage>
        <taxon>Bacteria</taxon>
        <taxon>Pseudomonadati</taxon>
        <taxon>Bacteroidota</taxon>
        <taxon>Cytophagia</taxon>
        <taxon>Cytophagales</taxon>
        <taxon>Cyclobacteriaceae</taxon>
        <taxon>Cyclobacterium</taxon>
    </lineage>
</organism>
<evidence type="ECO:0000256" key="4">
    <source>
        <dbReference type="PROSITE-ProRule" id="PRU01161"/>
    </source>
</evidence>
<dbReference type="InterPro" id="IPR002641">
    <property type="entry name" value="PNPLA_dom"/>
</dbReference>
<evidence type="ECO:0000256" key="2">
    <source>
        <dbReference type="ARBA" id="ARBA00022963"/>
    </source>
</evidence>
<keyword evidence="3 4" id="KW-0443">Lipid metabolism</keyword>
<name>A0ABX0HC56_9BACT</name>
<dbReference type="EMBL" id="JAANYN010000004">
    <property type="protein sequence ID" value="NHE57545.1"/>
    <property type="molecule type" value="Genomic_DNA"/>
</dbReference>
<evidence type="ECO:0000259" key="5">
    <source>
        <dbReference type="PROSITE" id="PS51635"/>
    </source>
</evidence>
<feature type="domain" description="PNPLA" evidence="5">
    <location>
        <begin position="16"/>
        <end position="186"/>
    </location>
</feature>